<sequence>MKKRQRRIEDEEEEVGDGNEEEDEVAEEHPQDDEECADDAEDGGHDICEMPIVEVITPPDKPKKVLEVGCGDVALGVDLAADLVKMQEDTDIGAELLVDEISCIDYSDIVVKTLIEKQKKEHNGSSSTLQASFHSLDARSLHYAPNTFDLVLEKGTLDAMLSDKDEGKQNCIQIVKEMARVTNIGGSILIVSHLNANESKGMKWLEDVVFSGLKAEFRERREAIKKQQAEFYSWSIHIHGGEGQLIKDEDDEEVMSYGPAVYIIKKKSVPADRAQELFSSKKKDAKNVESENGDETELTLPPVKVEFLTYD</sequence>
<dbReference type="GO" id="GO:0008168">
    <property type="term" value="F:methyltransferase activity"/>
    <property type="evidence" value="ECO:0007669"/>
    <property type="project" value="UniProtKB-KW"/>
</dbReference>
<evidence type="ECO:0000256" key="3">
    <source>
        <dbReference type="ARBA" id="ARBA00022679"/>
    </source>
</evidence>
<evidence type="ECO:0000259" key="5">
    <source>
        <dbReference type="Pfam" id="PF13847"/>
    </source>
</evidence>
<dbReference type="Gene3D" id="3.40.50.150">
    <property type="entry name" value="Vaccinia Virus protein VP39"/>
    <property type="match status" value="1"/>
</dbReference>
<dbReference type="SUPFAM" id="SSF53335">
    <property type="entry name" value="S-adenosyl-L-methionine-dependent methyltransferases"/>
    <property type="match status" value="1"/>
</dbReference>
<keyword evidence="3 6" id="KW-0808">Transferase</keyword>
<dbReference type="EC" id="2.1.1.-" evidence="6"/>
<dbReference type="PANTHER" id="PTHR12176">
    <property type="entry name" value="SAM-DEPENDENT METHYLTRANSFERASE SUPERFAMILY PROTEIN"/>
    <property type="match status" value="1"/>
</dbReference>
<dbReference type="InterPro" id="IPR029063">
    <property type="entry name" value="SAM-dependent_MTases_sf"/>
</dbReference>
<dbReference type="CDD" id="cd02440">
    <property type="entry name" value="AdoMet_MTases"/>
    <property type="match status" value="1"/>
</dbReference>
<dbReference type="Pfam" id="PF13847">
    <property type="entry name" value="Methyltransf_31"/>
    <property type="match status" value="1"/>
</dbReference>
<dbReference type="EMBL" id="JATAAI010000019">
    <property type="protein sequence ID" value="KAK1738953.1"/>
    <property type="molecule type" value="Genomic_DNA"/>
</dbReference>
<feature type="compositionally biased region" description="Acidic residues" evidence="4">
    <location>
        <begin position="10"/>
        <end position="41"/>
    </location>
</feature>
<dbReference type="AlphaFoldDB" id="A0AAD8Y3M5"/>
<dbReference type="PANTHER" id="PTHR12176:SF80">
    <property type="entry name" value="EEF1A LYSINE METHYLTRANSFERASE 4"/>
    <property type="match status" value="1"/>
</dbReference>
<gene>
    <name evidence="6" type="ORF">QTG54_010269</name>
</gene>
<feature type="region of interest" description="Disordered" evidence="4">
    <location>
        <begin position="1"/>
        <end position="44"/>
    </location>
</feature>
<dbReference type="InterPro" id="IPR051419">
    <property type="entry name" value="Lys/N-term_MeTrsfase_sf"/>
</dbReference>
<evidence type="ECO:0000313" key="6">
    <source>
        <dbReference type="EMBL" id="KAK1738953.1"/>
    </source>
</evidence>
<keyword evidence="2 6" id="KW-0489">Methyltransferase</keyword>
<dbReference type="GO" id="GO:0032259">
    <property type="term" value="P:methylation"/>
    <property type="evidence" value="ECO:0007669"/>
    <property type="project" value="UniProtKB-KW"/>
</dbReference>
<evidence type="ECO:0000256" key="2">
    <source>
        <dbReference type="ARBA" id="ARBA00022603"/>
    </source>
</evidence>
<organism evidence="6 7">
    <name type="scientific">Skeletonema marinoi</name>
    <dbReference type="NCBI Taxonomy" id="267567"/>
    <lineage>
        <taxon>Eukaryota</taxon>
        <taxon>Sar</taxon>
        <taxon>Stramenopiles</taxon>
        <taxon>Ochrophyta</taxon>
        <taxon>Bacillariophyta</taxon>
        <taxon>Coscinodiscophyceae</taxon>
        <taxon>Thalassiosirophycidae</taxon>
        <taxon>Thalassiosirales</taxon>
        <taxon>Skeletonemataceae</taxon>
        <taxon>Skeletonema</taxon>
        <taxon>Skeletonema marinoi-dohrnii complex</taxon>
    </lineage>
</organism>
<name>A0AAD8Y3M5_9STRA</name>
<reference evidence="6" key="1">
    <citation type="submission" date="2023-06" db="EMBL/GenBank/DDBJ databases">
        <title>Survivors Of The Sea: Transcriptome response of Skeletonema marinoi to long-term dormancy.</title>
        <authorList>
            <person name="Pinder M.I.M."/>
            <person name="Kourtchenko O."/>
            <person name="Robertson E.K."/>
            <person name="Larsson T."/>
            <person name="Maumus F."/>
            <person name="Osuna-Cruz C.M."/>
            <person name="Vancaester E."/>
            <person name="Stenow R."/>
            <person name="Vandepoele K."/>
            <person name="Ploug H."/>
            <person name="Bruchert V."/>
            <person name="Godhe A."/>
            <person name="Topel M."/>
        </authorList>
    </citation>
    <scope>NUCLEOTIDE SEQUENCE</scope>
    <source>
        <strain evidence="6">R05AC</strain>
    </source>
</reference>
<dbReference type="InterPro" id="IPR025714">
    <property type="entry name" value="Methyltranfer_dom"/>
</dbReference>
<feature type="domain" description="Methyltransferase" evidence="5">
    <location>
        <begin position="61"/>
        <end position="201"/>
    </location>
</feature>
<keyword evidence="7" id="KW-1185">Reference proteome</keyword>
<comment type="caution">
    <text evidence="6">The sequence shown here is derived from an EMBL/GenBank/DDBJ whole genome shotgun (WGS) entry which is preliminary data.</text>
</comment>
<evidence type="ECO:0000256" key="1">
    <source>
        <dbReference type="ARBA" id="ARBA00008361"/>
    </source>
</evidence>
<comment type="similarity">
    <text evidence="1">Belongs to the methyltransferase superfamily.</text>
</comment>
<evidence type="ECO:0000256" key="4">
    <source>
        <dbReference type="SAM" id="MobiDB-lite"/>
    </source>
</evidence>
<evidence type="ECO:0000313" key="7">
    <source>
        <dbReference type="Proteomes" id="UP001224775"/>
    </source>
</evidence>
<accession>A0AAD8Y3M5</accession>
<protein>
    <submittedName>
        <fullName evidence="6">Methyltransferase</fullName>
        <ecNumber evidence="6">2.1.1.-</ecNumber>
    </submittedName>
</protein>
<dbReference type="Proteomes" id="UP001224775">
    <property type="component" value="Unassembled WGS sequence"/>
</dbReference>
<proteinExistence type="inferred from homology"/>